<accession>A0A075GYZ8</accession>
<name>A0A075GYZ8_9EURY</name>
<proteinExistence type="predicted"/>
<dbReference type="EMBL" id="KF900823">
    <property type="protein sequence ID" value="AIF08165.1"/>
    <property type="molecule type" value="Genomic_DNA"/>
</dbReference>
<dbReference type="AlphaFoldDB" id="A0A075GYZ8"/>
<evidence type="ECO:0000313" key="1">
    <source>
        <dbReference type="EMBL" id="AIF08165.1"/>
    </source>
</evidence>
<protein>
    <submittedName>
        <fullName evidence="1">Uncharacterized protein</fullName>
    </submittedName>
</protein>
<reference evidence="1" key="1">
    <citation type="journal article" date="2014" name="Genome Biol. Evol.">
        <title>Pangenome evidence for extensive interdomain horizontal transfer affecting lineage core and shell genes in uncultured planktonic thaumarchaeota and euryarchaeota.</title>
        <authorList>
            <person name="Deschamps P."/>
            <person name="Zivanovic Y."/>
            <person name="Moreira D."/>
            <person name="Rodriguez-Valera F."/>
            <person name="Lopez-Garcia P."/>
        </authorList>
    </citation>
    <scope>NUCLEOTIDE SEQUENCE</scope>
</reference>
<organism evidence="1">
    <name type="scientific">uncultured marine group II/III euryarchaeote KM3_27_D07</name>
    <dbReference type="NCBI Taxonomy" id="1456429"/>
    <lineage>
        <taxon>Archaea</taxon>
        <taxon>Methanobacteriati</taxon>
        <taxon>Methanobacteriota</taxon>
        <taxon>environmental samples</taxon>
    </lineage>
</organism>
<sequence>MPDETEKDIEFEELKNGTQNKLMNGTIRFENNGYTLVIPEEIIFKIPDEIKNDTGILDAHLIQAIKCGLIAMEGSGFTLSTDRIEAAIQKTITAALEQEKRTKKNFEALVEQKLTGEDAVLMQKLDAIFNGDFRNMLIGMLDEASNPNQVNSIPNRVVAVMDEKFNGIETEITAALDLGNEDSQMSNFLTRIQTMITNLVTEMANIKIALNVDEKLQAKDEKIADLEDKSSGKGIHFENDVVETLTQYVAASQWGDEILHTGGNVVDGSLVKAGDVIIKINSPGNLTIAVEVKSGKRMSMAEISRETKRGREARSADAGIGVMTRRARGTRQNMLSNVNAGNDTIVVVEWAPGEDNGDDLKDWVALEVAYTTIRAKLIAEHLGATKTIDTDAINNQVSQIETDLSDFAQLKTRITNAISSVEAIEEWRLKLFSKLKDSLDALKDLTDLDDEGDDEGDEGE</sequence>